<dbReference type="Proteomes" id="UP000275461">
    <property type="component" value="Unassembled WGS sequence"/>
</dbReference>
<proteinExistence type="inferred from homology"/>
<dbReference type="EMBL" id="RCDA01000004">
    <property type="protein sequence ID" value="RLK47096.1"/>
    <property type="molecule type" value="Genomic_DNA"/>
</dbReference>
<comment type="similarity">
    <text evidence="1">Belongs to the peptidase M42 family.</text>
</comment>
<organism evidence="7 8">
    <name type="scientific">Alkalispirillum mobile</name>
    <dbReference type="NCBI Taxonomy" id="85925"/>
    <lineage>
        <taxon>Bacteria</taxon>
        <taxon>Pseudomonadati</taxon>
        <taxon>Pseudomonadota</taxon>
        <taxon>Gammaproteobacteria</taxon>
        <taxon>Chromatiales</taxon>
        <taxon>Ectothiorhodospiraceae</taxon>
        <taxon>Alkalispirillum</taxon>
    </lineage>
</organism>
<keyword evidence="3" id="KW-0645">Protease</keyword>
<evidence type="ECO:0000256" key="4">
    <source>
        <dbReference type="ARBA" id="ARBA00022723"/>
    </source>
</evidence>
<dbReference type="InterPro" id="IPR023367">
    <property type="entry name" value="Peptidase_M42_dom2"/>
</dbReference>
<keyword evidence="8" id="KW-1185">Reference proteome</keyword>
<dbReference type="OrthoDB" id="9772053at2"/>
<evidence type="ECO:0000313" key="8">
    <source>
        <dbReference type="Proteomes" id="UP000275461"/>
    </source>
</evidence>
<evidence type="ECO:0000256" key="5">
    <source>
        <dbReference type="ARBA" id="ARBA00022801"/>
    </source>
</evidence>
<dbReference type="RefSeq" id="WP_121442927.1">
    <property type="nucleotide sequence ID" value="NZ_RCDA01000004.1"/>
</dbReference>
<dbReference type="PANTHER" id="PTHR32481:SF0">
    <property type="entry name" value="AMINOPEPTIDASE YPDE-RELATED"/>
    <property type="match status" value="1"/>
</dbReference>
<dbReference type="GO" id="GO:0006508">
    <property type="term" value="P:proteolysis"/>
    <property type="evidence" value="ECO:0007669"/>
    <property type="project" value="UniProtKB-KW"/>
</dbReference>
<sequence>MSAQNLPTPWGRPMPEAQFELMRRILAAPSPVGLEAAMTCGVLRPQFESFMPEGWALRQFQGHAGIVVDTHPGDMQRFRLMIVGHADKIRLQVRSIGDDGKVWLNSDGFLPATLIGHEVRLFSENPARPGHYRVIDGGTVEALGAIHFAEPELRSGEKGVKREQLYLELQIHGEDRKAQVERLGVRPGDTLLLHRPIRRGFGPDTFYGAYLDNGLGSFVTTEAARLLAEAAEPRHIRVLFAIASHEEIGCFGSRVLAAHYRPDALIAVDVEHDYVAAPGLAERRPQPLEMGKGFSLAVGSVVSEQLNQVLVEAARALGIPVQRDVVGTDTGTDGMAGVLASVDCAAASVGIPIRNMHTISETGHTADVLAALHGVVAAARLLDERGADPEALRHRFREHHPRLDRADPVAHPGRP</sequence>
<evidence type="ECO:0000256" key="2">
    <source>
        <dbReference type="ARBA" id="ARBA00022438"/>
    </source>
</evidence>
<dbReference type="GO" id="GO:0004177">
    <property type="term" value="F:aminopeptidase activity"/>
    <property type="evidence" value="ECO:0007669"/>
    <property type="project" value="UniProtKB-KW"/>
</dbReference>
<dbReference type="Gene3D" id="3.40.630.10">
    <property type="entry name" value="Zn peptidases"/>
    <property type="match status" value="1"/>
</dbReference>
<dbReference type="Gene3D" id="2.40.30.40">
    <property type="entry name" value="Peptidase M42, domain 2"/>
    <property type="match status" value="1"/>
</dbReference>
<keyword evidence="5" id="KW-0378">Hydrolase</keyword>
<accession>A0A498BXI9</accession>
<feature type="region of interest" description="Disordered" evidence="6">
    <location>
        <begin position="393"/>
        <end position="415"/>
    </location>
</feature>
<protein>
    <submittedName>
        <fullName evidence="7">Endoglucanase</fullName>
    </submittedName>
</protein>
<dbReference type="AlphaFoldDB" id="A0A498BXI9"/>
<keyword evidence="2" id="KW-0031">Aminopeptidase</keyword>
<gene>
    <name evidence="7" type="ORF">DFR31_2414</name>
</gene>
<dbReference type="GO" id="GO:0046872">
    <property type="term" value="F:metal ion binding"/>
    <property type="evidence" value="ECO:0007669"/>
    <property type="project" value="UniProtKB-KW"/>
</dbReference>
<dbReference type="InterPro" id="IPR008007">
    <property type="entry name" value="Peptidase_M42"/>
</dbReference>
<dbReference type="SUPFAM" id="SSF53187">
    <property type="entry name" value="Zn-dependent exopeptidases"/>
    <property type="match status" value="1"/>
</dbReference>
<evidence type="ECO:0000256" key="3">
    <source>
        <dbReference type="ARBA" id="ARBA00022670"/>
    </source>
</evidence>
<evidence type="ECO:0000256" key="6">
    <source>
        <dbReference type="SAM" id="MobiDB-lite"/>
    </source>
</evidence>
<name>A0A498BXI9_9GAMM</name>
<dbReference type="Pfam" id="PF05343">
    <property type="entry name" value="Peptidase_M42"/>
    <property type="match status" value="1"/>
</dbReference>
<comment type="caution">
    <text evidence="7">The sequence shown here is derived from an EMBL/GenBank/DDBJ whole genome shotgun (WGS) entry which is preliminary data.</text>
</comment>
<dbReference type="InterPro" id="IPR051464">
    <property type="entry name" value="Peptidase_M42_aminopept"/>
</dbReference>
<evidence type="ECO:0000256" key="1">
    <source>
        <dbReference type="ARBA" id="ARBA00006272"/>
    </source>
</evidence>
<evidence type="ECO:0000313" key="7">
    <source>
        <dbReference type="EMBL" id="RLK47096.1"/>
    </source>
</evidence>
<keyword evidence="4" id="KW-0479">Metal-binding</keyword>
<reference evidence="7 8" key="1">
    <citation type="submission" date="2018-10" db="EMBL/GenBank/DDBJ databases">
        <title>Genomic Encyclopedia of Type Strains, Phase IV (KMG-IV): sequencing the most valuable type-strain genomes for metagenomic binning, comparative biology and taxonomic classification.</title>
        <authorList>
            <person name="Goeker M."/>
        </authorList>
    </citation>
    <scope>NUCLEOTIDE SEQUENCE [LARGE SCALE GENOMIC DNA]</scope>
    <source>
        <strain evidence="7 8">DSM 12769</strain>
    </source>
</reference>
<dbReference type="PANTHER" id="PTHR32481">
    <property type="entry name" value="AMINOPEPTIDASE"/>
    <property type="match status" value="1"/>
</dbReference>